<dbReference type="InterPro" id="IPR036881">
    <property type="entry name" value="Glyco_hydro_3_C_sf"/>
</dbReference>
<name>A0A928DR17_9BACT</name>
<dbReference type="SUPFAM" id="SSF51445">
    <property type="entry name" value="(Trans)glycosidases"/>
    <property type="match status" value="1"/>
</dbReference>
<protein>
    <recommendedName>
        <fullName evidence="5">Glycoside hydrolase family 3 N-terminal domain-containing protein</fullName>
    </recommendedName>
</protein>
<dbReference type="PANTHER" id="PTHR30480">
    <property type="entry name" value="BETA-HEXOSAMINIDASE-RELATED"/>
    <property type="match status" value="1"/>
</dbReference>
<dbReference type="InterPro" id="IPR019800">
    <property type="entry name" value="Glyco_hydro_3_AS"/>
</dbReference>
<dbReference type="InterPro" id="IPR001764">
    <property type="entry name" value="Glyco_hydro_3_N"/>
</dbReference>
<dbReference type="EMBL" id="SUVG01000006">
    <property type="protein sequence ID" value="MBE6421581.1"/>
    <property type="molecule type" value="Genomic_DNA"/>
</dbReference>
<sequence>MKRKQTGGRNLFMKKMLAWLGIGFLAVPLFAAPKAADLTLREQVGQTVMPRVLVGQHKAFKKAVKNGEVTGFFIKTKEGLLHTPKITSANQKKYIAKQRKALKKTIADLQKWASKSRHKIPLLLSLDYEGGTVTSPMFLGLKQMPSNMLLAAGGSEKIVEDMYAAQALEMKLVGTEMALGPVTDVNSNPKNPIIQTRSFGDNAQEAGRFAAAAVRALEQNGVAAVNKHFPGHGDTSSDSHYEQPVTDLPKDELWQKHISAFMPSVQAGVSGVLSAHVVYPELDKNNPASFSPTILKGLLRQEMGYNGVIVTDGLDMGAVSDQSVEEIVRRSYKAGNNMLLLSGDVRDIKTAKKYPRRAADYVEKTVREVEAGKLSAAENVTRQEIEISAEKILALKEKFGLFNSAKEPVLETGFETASRAAAEAGVTVVRSADNALPLTDKEKEICAVFFADGIFSLQLEAFTDYLSARGKKARLVHASVAPTKQDRTKAGECMPGAHVVVVGTSYTSRLNEDQQRLAEEIRVSAEKAGKKYVQISLLNPYEIPLYPHTQTMLAVYGPTEYAMETSAKILLGDVQAKGKLPVSLD</sequence>
<feature type="signal peptide" evidence="4">
    <location>
        <begin position="1"/>
        <end position="31"/>
    </location>
</feature>
<proteinExistence type="inferred from homology"/>
<evidence type="ECO:0000313" key="7">
    <source>
        <dbReference type="Proteomes" id="UP000725649"/>
    </source>
</evidence>
<dbReference type="AlphaFoldDB" id="A0A928DR17"/>
<accession>A0A928DR17</accession>
<evidence type="ECO:0000256" key="1">
    <source>
        <dbReference type="ARBA" id="ARBA00005336"/>
    </source>
</evidence>
<evidence type="ECO:0000256" key="3">
    <source>
        <dbReference type="ARBA" id="ARBA00023295"/>
    </source>
</evidence>
<dbReference type="Gene3D" id="3.40.50.1700">
    <property type="entry name" value="Glycoside hydrolase family 3 C-terminal domain"/>
    <property type="match status" value="1"/>
</dbReference>
<reference evidence="6" key="1">
    <citation type="submission" date="2019-04" db="EMBL/GenBank/DDBJ databases">
        <title>Evolution of Biomass-Degrading Anaerobic Consortia Revealed by Metagenomics.</title>
        <authorList>
            <person name="Peng X."/>
        </authorList>
    </citation>
    <scope>NUCLEOTIDE SEQUENCE</scope>
    <source>
        <strain evidence="6">SIG66</strain>
    </source>
</reference>
<dbReference type="Pfam" id="PF00933">
    <property type="entry name" value="Glyco_hydro_3"/>
    <property type="match status" value="1"/>
</dbReference>
<feature type="chain" id="PRO_5037804040" description="Glycoside hydrolase family 3 N-terminal domain-containing protein" evidence="4">
    <location>
        <begin position="32"/>
        <end position="585"/>
    </location>
</feature>
<keyword evidence="2" id="KW-0378">Hydrolase</keyword>
<dbReference type="GO" id="GO:0005975">
    <property type="term" value="P:carbohydrate metabolic process"/>
    <property type="evidence" value="ECO:0007669"/>
    <property type="project" value="InterPro"/>
</dbReference>
<keyword evidence="4" id="KW-0732">Signal</keyword>
<dbReference type="Gene3D" id="3.20.20.300">
    <property type="entry name" value="Glycoside hydrolase, family 3, N-terminal domain"/>
    <property type="match status" value="1"/>
</dbReference>
<dbReference type="PROSITE" id="PS00775">
    <property type="entry name" value="GLYCOSYL_HYDROL_F3"/>
    <property type="match status" value="1"/>
</dbReference>
<dbReference type="Proteomes" id="UP000725649">
    <property type="component" value="Unassembled WGS sequence"/>
</dbReference>
<evidence type="ECO:0000259" key="5">
    <source>
        <dbReference type="Pfam" id="PF00933"/>
    </source>
</evidence>
<evidence type="ECO:0000313" key="6">
    <source>
        <dbReference type="EMBL" id="MBE6421581.1"/>
    </source>
</evidence>
<dbReference type="InterPro" id="IPR036962">
    <property type="entry name" value="Glyco_hydro_3_N_sf"/>
</dbReference>
<dbReference type="PANTHER" id="PTHR30480:SF16">
    <property type="entry name" value="GLYCOSIDE HYDROLASE FAMILY 3 DOMAIN PROTEIN"/>
    <property type="match status" value="1"/>
</dbReference>
<comment type="similarity">
    <text evidence="1">Belongs to the glycosyl hydrolase 3 family.</text>
</comment>
<evidence type="ECO:0000256" key="2">
    <source>
        <dbReference type="ARBA" id="ARBA00022801"/>
    </source>
</evidence>
<organism evidence="6 7">
    <name type="scientific">Candidatus Avelusimicrobium gallicola</name>
    <dbReference type="NCBI Taxonomy" id="2562704"/>
    <lineage>
        <taxon>Bacteria</taxon>
        <taxon>Pseudomonadati</taxon>
        <taxon>Elusimicrobiota</taxon>
        <taxon>Elusimicrobia</taxon>
        <taxon>Elusimicrobiales</taxon>
        <taxon>Elusimicrobiaceae</taxon>
        <taxon>Candidatus Avelusimicrobium</taxon>
    </lineage>
</organism>
<gene>
    <name evidence="6" type="ORF">E7027_05590</name>
</gene>
<feature type="domain" description="Glycoside hydrolase family 3 N-terminal" evidence="5">
    <location>
        <begin position="39"/>
        <end position="391"/>
    </location>
</feature>
<evidence type="ECO:0000256" key="4">
    <source>
        <dbReference type="SAM" id="SignalP"/>
    </source>
</evidence>
<dbReference type="GO" id="GO:0009254">
    <property type="term" value="P:peptidoglycan turnover"/>
    <property type="evidence" value="ECO:0007669"/>
    <property type="project" value="TreeGrafter"/>
</dbReference>
<keyword evidence="3" id="KW-0326">Glycosidase</keyword>
<dbReference type="GO" id="GO:0004553">
    <property type="term" value="F:hydrolase activity, hydrolyzing O-glycosyl compounds"/>
    <property type="evidence" value="ECO:0007669"/>
    <property type="project" value="InterPro"/>
</dbReference>
<dbReference type="InterPro" id="IPR050226">
    <property type="entry name" value="NagZ_Beta-hexosaminidase"/>
</dbReference>
<dbReference type="InterPro" id="IPR017853">
    <property type="entry name" value="GH"/>
</dbReference>
<comment type="caution">
    <text evidence="6">The sequence shown here is derived from an EMBL/GenBank/DDBJ whole genome shotgun (WGS) entry which is preliminary data.</text>
</comment>